<evidence type="ECO:0000313" key="4">
    <source>
        <dbReference type="Proteomes" id="UP000315395"/>
    </source>
</evidence>
<evidence type="ECO:0000256" key="1">
    <source>
        <dbReference type="ARBA" id="ARBA00023002"/>
    </source>
</evidence>
<feature type="domain" description="FAD dependent oxidoreductase" evidence="2">
    <location>
        <begin position="8"/>
        <end position="52"/>
    </location>
</feature>
<dbReference type="PANTHER" id="PTHR43539:SF78">
    <property type="entry name" value="FLAVIN-CONTAINING MONOOXYGENASE"/>
    <property type="match status" value="1"/>
</dbReference>
<evidence type="ECO:0000259" key="2">
    <source>
        <dbReference type="Pfam" id="PF01266"/>
    </source>
</evidence>
<sequence>MASATLPVAVIGAGPIGLATAAELVRRDQEVVVLEQGETAAAAVRQWGHVRLFSPWSELTSPAAVALLEGTGWAHPDPVAYPTGAEWVRDYLDPLAAFLGERVLTGRRVSGVARAERDLLVDSGRADQPLVLHVQDSQGSTRRVPARAVVDCSGTWGSPNPFGAEGYPAAGESAAADRILYGMPDADTARTRFAGSATAVVGSGASALTALIALTSAPLRTSDSRVVWVVRRGAVGNAFGGGELDELPARGALGTRVRAAVDAGLIEVVTGFRVAAVQEQEPGLTLVSTDGRRVEGLDQIVGATGFRPDLSFLSEVRLDLDHRLQAPTLLAPGIDPNLHSCGSVQPHGYDVLAQPEGDLYLAGMKSYGRAPSFLAMTGYEQVRSIAAAIAGDLDAARAIELKLPDTGVCGGAGLFDEDSSAGGCCGTPAGLQELTLTVTAR</sequence>
<reference evidence="3 4" key="1">
    <citation type="submission" date="2019-07" db="EMBL/GenBank/DDBJ databases">
        <title>complete genome sequencing of Ornithinimicrobium sp. H23M54.</title>
        <authorList>
            <person name="Bae J.-W."/>
            <person name="Lee S.-Y."/>
        </authorList>
    </citation>
    <scope>NUCLEOTIDE SEQUENCE [LARGE SCALE GENOMIC DNA]</scope>
    <source>
        <strain evidence="3 4">H23M54</strain>
    </source>
</reference>
<dbReference type="AlphaFoldDB" id="A0A516G9U8"/>
<dbReference type="InterPro" id="IPR050982">
    <property type="entry name" value="Auxin_biosynth/cation_transpt"/>
</dbReference>
<dbReference type="Pfam" id="PF01266">
    <property type="entry name" value="DAO"/>
    <property type="match status" value="1"/>
</dbReference>
<keyword evidence="4" id="KW-1185">Reference proteome</keyword>
<organism evidence="3 4">
    <name type="scientific">Ornithinimicrobium ciconiae</name>
    <dbReference type="NCBI Taxonomy" id="2594265"/>
    <lineage>
        <taxon>Bacteria</taxon>
        <taxon>Bacillati</taxon>
        <taxon>Actinomycetota</taxon>
        <taxon>Actinomycetes</taxon>
        <taxon>Micrococcales</taxon>
        <taxon>Ornithinimicrobiaceae</taxon>
        <taxon>Ornithinimicrobium</taxon>
    </lineage>
</organism>
<dbReference type="SUPFAM" id="SSF51905">
    <property type="entry name" value="FAD/NAD(P)-binding domain"/>
    <property type="match status" value="1"/>
</dbReference>
<dbReference type="RefSeq" id="WP_143782973.1">
    <property type="nucleotide sequence ID" value="NZ_CP041616.1"/>
</dbReference>
<dbReference type="InterPro" id="IPR036188">
    <property type="entry name" value="FAD/NAD-bd_sf"/>
</dbReference>
<protein>
    <submittedName>
        <fullName evidence="3">FAD-dependent oxidoreductase</fullName>
    </submittedName>
</protein>
<dbReference type="Proteomes" id="UP000315395">
    <property type="component" value="Chromosome"/>
</dbReference>
<dbReference type="GO" id="GO:0050660">
    <property type="term" value="F:flavin adenine dinucleotide binding"/>
    <property type="evidence" value="ECO:0007669"/>
    <property type="project" value="TreeGrafter"/>
</dbReference>
<proteinExistence type="predicted"/>
<dbReference type="KEGG" id="orz:FNH13_08020"/>
<accession>A0A516G9U8</accession>
<dbReference type="Gene3D" id="3.50.50.60">
    <property type="entry name" value="FAD/NAD(P)-binding domain"/>
    <property type="match status" value="1"/>
</dbReference>
<dbReference type="GO" id="GO:0004497">
    <property type="term" value="F:monooxygenase activity"/>
    <property type="evidence" value="ECO:0007669"/>
    <property type="project" value="TreeGrafter"/>
</dbReference>
<dbReference type="InterPro" id="IPR006076">
    <property type="entry name" value="FAD-dep_OxRdtase"/>
</dbReference>
<dbReference type="OrthoDB" id="7279140at2"/>
<dbReference type="PRINTS" id="PR00368">
    <property type="entry name" value="FADPNR"/>
</dbReference>
<evidence type="ECO:0000313" key="3">
    <source>
        <dbReference type="EMBL" id="QDO88298.1"/>
    </source>
</evidence>
<gene>
    <name evidence="3" type="ORF">FNH13_08020</name>
</gene>
<name>A0A516G9U8_9MICO</name>
<dbReference type="EMBL" id="CP041616">
    <property type="protein sequence ID" value="QDO88298.1"/>
    <property type="molecule type" value="Genomic_DNA"/>
</dbReference>
<keyword evidence="1" id="KW-0560">Oxidoreductase</keyword>
<dbReference type="PANTHER" id="PTHR43539">
    <property type="entry name" value="FLAVIN-BINDING MONOOXYGENASE-LIKE PROTEIN (AFU_ORTHOLOGUE AFUA_4G09220)"/>
    <property type="match status" value="1"/>
</dbReference>